<dbReference type="AlphaFoldDB" id="A0A7M7Q440"/>
<protein>
    <submittedName>
        <fullName evidence="1">Uncharacterized protein</fullName>
    </submittedName>
</protein>
<proteinExistence type="predicted"/>
<dbReference type="KEGG" id="nvi:116416561"/>
<accession>A0A7M7Q440</accession>
<name>A0A7M7Q440_NASVI</name>
<dbReference type="InParanoid" id="A0A7M7Q440"/>
<dbReference type="GeneID" id="116416561"/>
<reference evidence="1" key="1">
    <citation type="submission" date="2021-01" db="UniProtKB">
        <authorList>
            <consortium name="EnsemblMetazoa"/>
        </authorList>
    </citation>
    <scope>IDENTIFICATION</scope>
</reference>
<keyword evidence="2" id="KW-1185">Reference proteome</keyword>
<dbReference type="OrthoDB" id="8192917at2759"/>
<evidence type="ECO:0000313" key="1">
    <source>
        <dbReference type="EnsemblMetazoa" id="XP_031781313"/>
    </source>
</evidence>
<dbReference type="RefSeq" id="XP_031781313.1">
    <property type="nucleotide sequence ID" value="XM_031925453.2"/>
</dbReference>
<organism evidence="1 2">
    <name type="scientific">Nasonia vitripennis</name>
    <name type="common">Parasitic wasp</name>
    <dbReference type="NCBI Taxonomy" id="7425"/>
    <lineage>
        <taxon>Eukaryota</taxon>
        <taxon>Metazoa</taxon>
        <taxon>Ecdysozoa</taxon>
        <taxon>Arthropoda</taxon>
        <taxon>Hexapoda</taxon>
        <taxon>Insecta</taxon>
        <taxon>Pterygota</taxon>
        <taxon>Neoptera</taxon>
        <taxon>Endopterygota</taxon>
        <taxon>Hymenoptera</taxon>
        <taxon>Apocrita</taxon>
        <taxon>Proctotrupomorpha</taxon>
        <taxon>Chalcidoidea</taxon>
        <taxon>Pteromalidae</taxon>
        <taxon>Pteromalinae</taxon>
        <taxon>Nasonia</taxon>
    </lineage>
</organism>
<evidence type="ECO:0000313" key="2">
    <source>
        <dbReference type="Proteomes" id="UP000002358"/>
    </source>
</evidence>
<dbReference type="EnsemblMetazoa" id="XM_031925453">
    <property type="protein sequence ID" value="XP_031781313"/>
    <property type="gene ID" value="LOC116416561"/>
</dbReference>
<dbReference type="Proteomes" id="UP000002358">
    <property type="component" value="Unassembled WGS sequence"/>
</dbReference>
<sequence>MHYSECVLWSGPLVHFYCMRFEGKHNELAKRAQAVNNFKNIPKTIIRVSQCIQCEKWSSGNVKINHHEVVTGKTKFVCSTLSRQYLLRLGFEGNNSVCVTKSVLVNSVEFRPKLFVILEKASSRNDSLHLVGRIEEIIVTEEKNTFFQIIAEFELMSPEKCDDFLSKFGPYYVPRIFEYTRICNYDLWKKHNAITDDVLKALLLLITLLPVSNAVKNKSKKKVDKPMDSSQKKKVKMIEPYRFMIENINAGANVQEFVKSKRSECTSTIQPYIIQVDGETPHFYVIADNAILTCNNRNDFTVAFDLMFKIYFIFNIQYPVSLQNVYTFIESYVYRLIEKKSISIVASLYVNLKNMNLTHDSNSSDSDE</sequence>